<sequence length="292" mass="31794">MMLGTAVITLLMTIACSSGKTEETTVSGDASKLKQQLEQSAEAAAKSKTWSIEMKLGQKLGEETMDMTTSGPVVREPLQMKQSIESEYEGEKSKMETILTSDGYYMHDLTSGDWTRMTASVIPQVKETLSDYQVNPSEPIKQLEQSSDKLKSSTNSAGQLQYDYSGDGTDAGAKAIIDDVLRGTFGGGTMTEEVADTIKVNSFTYQLVTDATSKLPMSVSMAMVLSIEFEKGEPVTLNQTLDIKYSDWEGGQTVTVPEEAKKAEEVTPPTQDLIDELERLQDEMGQEAPASS</sequence>
<organism evidence="1 2">
    <name type="scientific">Paenibacillus cellulosilyticus</name>
    <dbReference type="NCBI Taxonomy" id="375489"/>
    <lineage>
        <taxon>Bacteria</taxon>
        <taxon>Bacillati</taxon>
        <taxon>Bacillota</taxon>
        <taxon>Bacilli</taxon>
        <taxon>Bacillales</taxon>
        <taxon>Paenibacillaceae</taxon>
        <taxon>Paenibacillus</taxon>
    </lineage>
</organism>
<dbReference type="EMBL" id="QGTQ01000001">
    <property type="protein sequence ID" value="PWW08441.1"/>
    <property type="molecule type" value="Genomic_DNA"/>
</dbReference>
<evidence type="ECO:0000313" key="2">
    <source>
        <dbReference type="Proteomes" id="UP000246635"/>
    </source>
</evidence>
<protein>
    <recommendedName>
        <fullName evidence="3">LppX_LprAFG lipoprotein</fullName>
    </recommendedName>
</protein>
<dbReference type="Proteomes" id="UP000246635">
    <property type="component" value="Unassembled WGS sequence"/>
</dbReference>
<dbReference type="InterPro" id="IPR046720">
    <property type="entry name" value="DUF6612"/>
</dbReference>
<keyword evidence="2" id="KW-1185">Reference proteome</keyword>
<dbReference type="Pfam" id="PF20316">
    <property type="entry name" value="DUF6612"/>
    <property type="match status" value="1"/>
</dbReference>
<reference evidence="1 2" key="1">
    <citation type="submission" date="2018-05" db="EMBL/GenBank/DDBJ databases">
        <title>Genomic Encyclopedia of Type Strains, Phase III (KMG-III): the genomes of soil and plant-associated and newly described type strains.</title>
        <authorList>
            <person name="Whitman W."/>
        </authorList>
    </citation>
    <scope>NUCLEOTIDE SEQUENCE [LARGE SCALE GENOMIC DNA]</scope>
    <source>
        <strain evidence="1 2">CECT 5696</strain>
    </source>
</reference>
<name>A0A2V2Z8K5_9BACL</name>
<proteinExistence type="predicted"/>
<evidence type="ECO:0008006" key="3">
    <source>
        <dbReference type="Google" id="ProtNLM"/>
    </source>
</evidence>
<accession>A0A2V2Z8K5</accession>
<dbReference type="Gene3D" id="2.50.20.20">
    <property type="match status" value="1"/>
</dbReference>
<evidence type="ECO:0000313" key="1">
    <source>
        <dbReference type="EMBL" id="PWW08441.1"/>
    </source>
</evidence>
<dbReference type="AlphaFoldDB" id="A0A2V2Z8K5"/>
<gene>
    <name evidence="1" type="ORF">DFQ01_101163</name>
</gene>
<comment type="caution">
    <text evidence="1">The sequence shown here is derived from an EMBL/GenBank/DDBJ whole genome shotgun (WGS) entry which is preliminary data.</text>
</comment>